<accession>A0A3B0PVV7</accession>
<evidence type="ECO:0000313" key="3">
    <source>
        <dbReference type="Proteomes" id="UP000257559"/>
    </source>
</evidence>
<evidence type="ECO:0000313" key="2">
    <source>
        <dbReference type="EMBL" id="SYV97424.1"/>
    </source>
</evidence>
<keyword evidence="1" id="KW-0963">Cytoplasm</keyword>
<dbReference type="AlphaFoldDB" id="A0A3B0PVV7"/>
<dbReference type="GO" id="GO:0003746">
    <property type="term" value="F:translation elongation factor activity"/>
    <property type="evidence" value="ECO:0007669"/>
    <property type="project" value="UniProtKB-UniRule"/>
</dbReference>
<comment type="function">
    <text evidence="1">Associates with the EF-Tu.GDP complex and induces the exchange of GDP to GTP. It remains bound to the aminoacyl-tRNA.EF-Tu.GTP complex up to the GTP hydrolysis stage on the ribosome.</text>
</comment>
<reference evidence="3" key="1">
    <citation type="submission" date="2018-06" db="EMBL/GenBank/DDBJ databases">
        <authorList>
            <consortium name="Pathogen Informatics"/>
        </authorList>
    </citation>
    <scope>NUCLEOTIDE SEQUENCE [LARGE SCALE GENOMIC DNA]</scope>
    <source>
        <strain evidence="3">NCTC10132</strain>
    </source>
</reference>
<keyword evidence="1 2" id="KW-0251">Elongation factor</keyword>
<name>A0A3B0PVV7_9BACT</name>
<keyword evidence="1" id="KW-0648">Protein biosynthesis</keyword>
<keyword evidence="3" id="KW-1185">Reference proteome</keyword>
<dbReference type="HAMAP" id="MF_00050">
    <property type="entry name" value="EF_Ts"/>
    <property type="match status" value="1"/>
</dbReference>
<protein>
    <recommendedName>
        <fullName evidence="1">Elongation factor Ts</fullName>
        <shortName evidence="1">EF-Ts</shortName>
    </recommendedName>
</protein>
<evidence type="ECO:0000256" key="1">
    <source>
        <dbReference type="HAMAP-Rule" id="MF_00050"/>
    </source>
</evidence>
<dbReference type="EMBL" id="LS991951">
    <property type="protein sequence ID" value="SYV97424.1"/>
    <property type="molecule type" value="Genomic_DNA"/>
</dbReference>
<dbReference type="KEGG" id="medw:NCTC10132_00789"/>
<comment type="similarity">
    <text evidence="1">Belongs to the EF-Ts family.</text>
</comment>
<organism evidence="2 3">
    <name type="scientific">Mycoplasmopsis edwardii</name>
    <dbReference type="NCBI Taxonomy" id="53558"/>
    <lineage>
        <taxon>Bacteria</taxon>
        <taxon>Bacillati</taxon>
        <taxon>Mycoplasmatota</taxon>
        <taxon>Mycoplasmoidales</taxon>
        <taxon>Metamycoplasmataceae</taxon>
        <taxon>Mycoplasmopsis</taxon>
    </lineage>
</organism>
<proteinExistence type="inferred from homology"/>
<dbReference type="InterPro" id="IPR001816">
    <property type="entry name" value="Transl_elong_EFTs/EF1B"/>
</dbReference>
<comment type="subcellular location">
    <subcellularLocation>
        <location evidence="1">Cytoplasm</location>
    </subcellularLocation>
</comment>
<gene>
    <name evidence="1 2" type="primary">tsf</name>
    <name evidence="2" type="ORF">NCTC10132_00789</name>
</gene>
<dbReference type="SUPFAM" id="SSF54713">
    <property type="entry name" value="Elongation factor Ts (EF-Ts), dimerisation domain"/>
    <property type="match status" value="1"/>
</dbReference>
<dbReference type="Gene3D" id="3.30.479.20">
    <property type="entry name" value="Elongation factor Ts, dimerisation domain"/>
    <property type="match status" value="1"/>
</dbReference>
<dbReference type="InterPro" id="IPR036402">
    <property type="entry name" value="EF-Ts_dimer_sf"/>
</dbReference>
<comment type="caution">
    <text evidence="1">Lacks conserved residue(s) required for the propagation of feature annotation.</text>
</comment>
<sequence length="47" mass="5088">MEDSLSVEKYLANNNATLVQVVRFEVGEGIVKAQSDFAAEVASMVVK</sequence>
<dbReference type="GO" id="GO:0005737">
    <property type="term" value="C:cytoplasm"/>
    <property type="evidence" value="ECO:0007669"/>
    <property type="project" value="UniProtKB-SubCell"/>
</dbReference>
<dbReference type="Proteomes" id="UP000257559">
    <property type="component" value="Chromosome"/>
</dbReference>